<dbReference type="GO" id="GO:0006313">
    <property type="term" value="P:DNA transposition"/>
    <property type="evidence" value="ECO:0007669"/>
    <property type="project" value="InterPro"/>
</dbReference>
<evidence type="ECO:0000313" key="4">
    <source>
        <dbReference type="EMBL" id="EAZ90077.1"/>
    </source>
</evidence>
<dbReference type="Proteomes" id="UP000003781">
    <property type="component" value="Unassembled WGS sequence"/>
</dbReference>
<accession>A3ITW2</accession>
<evidence type="ECO:0000259" key="2">
    <source>
        <dbReference type="Pfam" id="PF01609"/>
    </source>
</evidence>
<dbReference type="Pfam" id="PF01609">
    <property type="entry name" value="DDE_Tnp_1"/>
    <property type="match status" value="1"/>
</dbReference>
<sequence length="564" mass="65022">MKIASIIDNQLAAPHGNRKGLSYGQLAVLLLTYIVSEADHRICCLETWVSEHQRSLKAITEWEIREKEATDDRCGDLLRIIGLTEALPQMEMSLSQHLVKAYELPTSQARSDTTSFSVYHQISEDVEEESLIKFGYSKDKRPDLRQYRQMLATLDPLGMPLLGATLAGNGGDESEYLPTWRKMREILGHREFLYLADSKASTWSNRAKIQGEGGIYCFPLAMTQPRPKLLADWVKNPPTEVIKIVEKADAELRGSLGDYPHQADEGESEDLEIGKGFEVPLGNIWVEPETEKRYQWEERWLVLKSNALASRQIKGLESRLAKGEEALLSLQKRPGKDEKRLEQKIQEIVKSYRLTKYVEYSIDRNISYKKVYKGRGSRSEDSSYRRVRQINLILNYQRLSTEIESFKTVAGWRLYVTNATSERLSLTEAVQAYKQQWQPEMGFHRFKKGRLSALPIYFRDEKKIKGLMFLLTIALRVFTLMEFVVRRQLHQSQSSLARLYSGNPKRTTKRPTAEKMLRAFNNITLYIHRDDSIEISGLNLVQQKILRLMNVEESIYTTDYFASG</sequence>
<dbReference type="EMBL" id="AAXW01000031">
    <property type="protein sequence ID" value="EAZ90077.1"/>
    <property type="molecule type" value="Genomic_DNA"/>
</dbReference>
<organism evidence="3 5">
    <name type="scientific">Crocosphaera chwakensis CCY0110</name>
    <dbReference type="NCBI Taxonomy" id="391612"/>
    <lineage>
        <taxon>Bacteria</taxon>
        <taxon>Bacillati</taxon>
        <taxon>Cyanobacteriota</taxon>
        <taxon>Cyanophyceae</taxon>
        <taxon>Oscillatoriophycideae</taxon>
        <taxon>Chroococcales</taxon>
        <taxon>Aphanothecaceae</taxon>
        <taxon>Crocosphaera</taxon>
        <taxon>Crocosphaera chwakensis</taxon>
    </lineage>
</organism>
<dbReference type="PANTHER" id="PTHR34614">
    <property type="match status" value="1"/>
</dbReference>
<reference evidence="3 5" key="1">
    <citation type="submission" date="2007-03" db="EMBL/GenBank/DDBJ databases">
        <authorList>
            <person name="Stal L."/>
            <person name="Ferriera S."/>
            <person name="Johnson J."/>
            <person name="Kravitz S."/>
            <person name="Beeson K."/>
            <person name="Sutton G."/>
            <person name="Rogers Y.-H."/>
            <person name="Friedman R."/>
            <person name="Frazier M."/>
            <person name="Venter J.C."/>
        </authorList>
    </citation>
    <scope>NUCLEOTIDE SEQUENCE [LARGE SCALE GENOMIC DNA]</scope>
    <source>
        <strain evidence="3 5">CCY0110</strain>
    </source>
</reference>
<dbReference type="PANTHER" id="PTHR34614:SF2">
    <property type="entry name" value="TRANSPOSASE IS4-LIKE DOMAIN-CONTAINING PROTEIN"/>
    <property type="match status" value="1"/>
</dbReference>
<feature type="coiled-coil region" evidence="1">
    <location>
        <begin position="306"/>
        <end position="333"/>
    </location>
</feature>
<dbReference type="GO" id="GO:0004803">
    <property type="term" value="F:transposase activity"/>
    <property type="evidence" value="ECO:0007669"/>
    <property type="project" value="InterPro"/>
</dbReference>
<dbReference type="InterPro" id="IPR002559">
    <property type="entry name" value="Transposase_11"/>
</dbReference>
<feature type="domain" description="Transposase IS4-like" evidence="2">
    <location>
        <begin position="114"/>
        <end position="475"/>
    </location>
</feature>
<dbReference type="eggNOG" id="COG5421">
    <property type="taxonomic scope" value="Bacteria"/>
</dbReference>
<evidence type="ECO:0000313" key="5">
    <source>
        <dbReference type="Proteomes" id="UP000003781"/>
    </source>
</evidence>
<dbReference type="RefSeq" id="WP_008276819.1">
    <property type="nucleotide sequence ID" value="NZ_AAXW01000031.1"/>
</dbReference>
<evidence type="ECO:0000313" key="3">
    <source>
        <dbReference type="EMBL" id="EAZ90057.1"/>
    </source>
</evidence>
<keyword evidence="1" id="KW-0175">Coiled coil</keyword>
<keyword evidence="5" id="KW-1185">Reference proteome</keyword>
<protein>
    <recommendedName>
        <fullName evidence="2">Transposase IS4-like domain-containing protein</fullName>
    </recommendedName>
</protein>
<name>A3ITW2_9CHRO</name>
<dbReference type="EMBL" id="AAXW01000031">
    <property type="protein sequence ID" value="EAZ90057.1"/>
    <property type="molecule type" value="Genomic_DNA"/>
</dbReference>
<dbReference type="GO" id="GO:0003677">
    <property type="term" value="F:DNA binding"/>
    <property type="evidence" value="ECO:0007669"/>
    <property type="project" value="InterPro"/>
</dbReference>
<gene>
    <name evidence="3" type="ORF">CY0110_14965</name>
    <name evidence="4" type="ORF">CY0110_15065</name>
</gene>
<proteinExistence type="predicted"/>
<evidence type="ECO:0000256" key="1">
    <source>
        <dbReference type="SAM" id="Coils"/>
    </source>
</evidence>
<dbReference type="OrthoDB" id="422380at2"/>
<comment type="caution">
    <text evidence="3">The sequence shown here is derived from an EMBL/GenBank/DDBJ whole genome shotgun (WGS) entry which is preliminary data.</text>
</comment>
<dbReference type="AlphaFoldDB" id="A3ITW2"/>